<dbReference type="PANTHER" id="PTHR34001">
    <property type="entry name" value="BLL7405 PROTEIN"/>
    <property type="match status" value="1"/>
</dbReference>
<name>A0A0P1IZI2_9RHOB</name>
<comment type="similarity">
    <text evidence="1">Belongs to the Omp25/RopB family.</text>
</comment>
<feature type="signal peptide" evidence="2">
    <location>
        <begin position="1"/>
        <end position="24"/>
    </location>
</feature>
<dbReference type="RefSeq" id="WP_058316054.1">
    <property type="nucleotide sequence ID" value="NZ_CYTO01000024.1"/>
</dbReference>
<feature type="chain" id="PRO_5006065774" evidence="2">
    <location>
        <begin position="25"/>
        <end position="208"/>
    </location>
</feature>
<keyword evidence="2" id="KW-0732">Signal</keyword>
<protein>
    <submittedName>
        <fullName evidence="3">Opacity protein antigens</fullName>
    </submittedName>
</protein>
<organism evidence="3 4">
    <name type="scientific">Cognatishimia activa</name>
    <dbReference type="NCBI Taxonomy" id="1715691"/>
    <lineage>
        <taxon>Bacteria</taxon>
        <taxon>Pseudomonadati</taxon>
        <taxon>Pseudomonadota</taxon>
        <taxon>Alphaproteobacteria</taxon>
        <taxon>Rhodobacterales</taxon>
        <taxon>Paracoccaceae</taxon>
        <taxon>Cognatishimia</taxon>
    </lineage>
</organism>
<evidence type="ECO:0000256" key="1">
    <source>
        <dbReference type="ARBA" id="ARBA00038306"/>
    </source>
</evidence>
<gene>
    <name evidence="3" type="ORF">TA5114_02975</name>
</gene>
<dbReference type="PANTHER" id="PTHR34001:SF3">
    <property type="entry name" value="BLL7405 PROTEIN"/>
    <property type="match status" value="1"/>
</dbReference>
<reference evidence="4" key="1">
    <citation type="submission" date="2015-09" db="EMBL/GenBank/DDBJ databases">
        <authorList>
            <person name="Rodrigo-Torres Lidia"/>
            <person name="Arahal R.David."/>
        </authorList>
    </citation>
    <scope>NUCLEOTIDE SEQUENCE [LARGE SCALE GENOMIC DNA]</scope>
    <source>
        <strain evidence="4">CECT 5114</strain>
    </source>
</reference>
<evidence type="ECO:0000256" key="2">
    <source>
        <dbReference type="SAM" id="SignalP"/>
    </source>
</evidence>
<dbReference type="InterPro" id="IPR011250">
    <property type="entry name" value="OMP/PagP_B-barrel"/>
</dbReference>
<dbReference type="EMBL" id="CYUE01000021">
    <property type="protein sequence ID" value="CUK27153.1"/>
    <property type="molecule type" value="Genomic_DNA"/>
</dbReference>
<keyword evidence="4" id="KW-1185">Reference proteome</keyword>
<dbReference type="InterPro" id="IPR051692">
    <property type="entry name" value="OMP-like"/>
</dbReference>
<accession>A0A0P1IZI2</accession>
<evidence type="ECO:0000313" key="3">
    <source>
        <dbReference type="EMBL" id="CUK27153.1"/>
    </source>
</evidence>
<dbReference type="OrthoDB" id="268975at2"/>
<dbReference type="STRING" id="1715691.TA5113_03027"/>
<dbReference type="SUPFAM" id="SSF56925">
    <property type="entry name" value="OMPA-like"/>
    <property type="match status" value="1"/>
</dbReference>
<dbReference type="AlphaFoldDB" id="A0A0P1IZI2"/>
<evidence type="ECO:0000313" key="4">
    <source>
        <dbReference type="Proteomes" id="UP000051184"/>
    </source>
</evidence>
<sequence>MPLKLKTAAQSVLLSLSLATTATAGALGDPIIEKPLELIEEPDWQGLRLGLTYNGEMSGNTTAASEGFPFLDTGHASDGNQGGFVGYDLQRGKMVYGLEYQHIIRDSAVQGDPSRVHGDISSLRVRIGRTAGKTLFFGSIGSAQSTFDDAGTNIDMDGFVAGIGIERLLGKNGIVGLAVDHYDLSGERLATTVDSNHTVLQLRVGFKF</sequence>
<proteinExistence type="inferred from homology"/>
<dbReference type="Proteomes" id="UP000051184">
    <property type="component" value="Unassembled WGS sequence"/>
</dbReference>